<dbReference type="Pfam" id="PF18483">
    <property type="entry name" value="Lectin_L-type_dom"/>
    <property type="match status" value="1"/>
</dbReference>
<sequence length="637" mass="70596">MVVGQNIAGVTAFAETISNQESIIEDIYFEKNNTKISEITLEQGKEETITFVDENKEDEEAIVTLPELTKLNLSETNSQLDDASTVNYDQETNKVKIVFKNKEQNIKRTNLVLTTTDSVGNNQERMYAKVIRQDSQIYTSKPVTITTTSSENNKQQEEIQKNEEDGESAQQSSTNSESSNSLDINSLNKEQKNEVENNSNVDSTESTSVKKELQDKEESKIKRVIESRSNIDANIPTPPASSTNILDYFNVPNLGNASNAASVNDDYPQSVTINPNSTGQFGVMWANTVIDLTNDFDMSAYVYMYNPINPEKHGDGLNFVLQNDSNENKAHGQTGWGIGTYGTSSEAKIKNALAFEMDTYYNGSGSELGIDVIGDGQTQNLQKVNYNGHIAVLETNKDVSSDYASASGIDTGHGGNFGQMTHNNVQYGTDTNPVFGNKWKNFKVHWDSANQIITYELEGFNPTNYHVSDLNQTFGGKLVRFGFTGSTGSSTEYNLVSFNQLPVAPVTVFYKDIDTNEEIADSELLTGKLGDSWKSEQKDIDQYEFVKVDKKTEGSFTQTAQEVTYFYRKLLPKVEVKKSVDKETAKVGDELTYTITAKNSGEGNWNGTITDKIPTEYVNLVSGTTTVNGEKVEDNDV</sequence>
<gene>
    <name evidence="5" type="ORF">WOU_02631</name>
</gene>
<dbReference type="RefSeq" id="WP_010829080.1">
    <property type="nucleotide sequence ID" value="NZ_KB944867.1"/>
</dbReference>
<feature type="compositionally biased region" description="Low complexity" evidence="2">
    <location>
        <begin position="168"/>
        <end position="181"/>
    </location>
</feature>
<evidence type="ECO:0000256" key="2">
    <source>
        <dbReference type="SAM" id="MobiDB-lite"/>
    </source>
</evidence>
<evidence type="ECO:0000313" key="6">
    <source>
        <dbReference type="Proteomes" id="UP000013638"/>
    </source>
</evidence>
<dbReference type="InterPro" id="IPR001434">
    <property type="entry name" value="OmcB-like_DUF11"/>
</dbReference>
<dbReference type="NCBIfam" id="TIGR01451">
    <property type="entry name" value="B_ant_repeat"/>
    <property type="match status" value="1"/>
</dbReference>
<evidence type="ECO:0000256" key="1">
    <source>
        <dbReference type="ARBA" id="ARBA00022737"/>
    </source>
</evidence>
<dbReference type="Pfam" id="PF01345">
    <property type="entry name" value="DUF11"/>
    <property type="match status" value="1"/>
</dbReference>
<dbReference type="AlphaFoldDB" id="R3K8J7"/>
<dbReference type="EMBL" id="ASDZ01000034">
    <property type="protein sequence ID" value="EOK09811.1"/>
    <property type="molecule type" value="Genomic_DNA"/>
</dbReference>
<dbReference type="HOGENOM" id="CLU_433160_0_0_9"/>
<feature type="domain" description="DUF11" evidence="3">
    <location>
        <begin position="574"/>
        <end position="629"/>
    </location>
</feature>
<dbReference type="Gene3D" id="3.10.20.320">
    <property type="entry name" value="Putative peptidoglycan bound protein (lpxtg motif)"/>
    <property type="match status" value="1"/>
</dbReference>
<dbReference type="SUPFAM" id="SSF49899">
    <property type="entry name" value="Concanavalin A-like lectins/glucanases"/>
    <property type="match status" value="1"/>
</dbReference>
<evidence type="ECO:0008006" key="7">
    <source>
        <dbReference type="Google" id="ProtNLM"/>
    </source>
</evidence>
<dbReference type="Gene3D" id="2.60.120.200">
    <property type="match status" value="1"/>
</dbReference>
<proteinExistence type="predicted"/>
<dbReference type="InterPro" id="IPR009459">
    <property type="entry name" value="MucBP_dom"/>
</dbReference>
<accession>R3K8J7</accession>
<feature type="domain" description="MucBP" evidence="4">
    <location>
        <begin position="505"/>
        <end position="568"/>
    </location>
</feature>
<feature type="region of interest" description="Disordered" evidence="2">
    <location>
        <begin position="142"/>
        <end position="221"/>
    </location>
</feature>
<feature type="non-terminal residue" evidence="5">
    <location>
        <position position="637"/>
    </location>
</feature>
<keyword evidence="1" id="KW-0677">Repeat</keyword>
<reference evidence="5 6" key="1">
    <citation type="submission" date="2013-02" db="EMBL/GenBank/DDBJ databases">
        <title>The Genome Sequence of Enterococcus faecalis ATCC_6055.</title>
        <authorList>
            <consortium name="The Broad Institute Genome Sequencing Platform"/>
            <consortium name="The Broad Institute Genome Sequencing Center for Infectious Disease"/>
            <person name="Earl A.M."/>
            <person name="Gilmore M.S."/>
            <person name="Lebreton F."/>
            <person name="Walker B."/>
            <person name="Young S.K."/>
            <person name="Zeng Q."/>
            <person name="Gargeya S."/>
            <person name="Fitzgerald M."/>
            <person name="Haas B."/>
            <person name="Abouelleil A."/>
            <person name="Alvarado L."/>
            <person name="Arachchi H.M."/>
            <person name="Berlin A.M."/>
            <person name="Chapman S.B."/>
            <person name="Dewar J."/>
            <person name="Goldberg J."/>
            <person name="Griggs A."/>
            <person name="Gujja S."/>
            <person name="Hansen M."/>
            <person name="Howarth C."/>
            <person name="Imamovic A."/>
            <person name="Larimer J."/>
            <person name="McCowan C."/>
            <person name="Murphy C."/>
            <person name="Neiman D."/>
            <person name="Pearson M."/>
            <person name="Priest M."/>
            <person name="Roberts A."/>
            <person name="Saif S."/>
            <person name="Shea T."/>
            <person name="Sisk P."/>
            <person name="Sykes S."/>
            <person name="Wortman J."/>
            <person name="Nusbaum C."/>
            <person name="Birren B."/>
        </authorList>
    </citation>
    <scope>NUCLEOTIDE SEQUENCE [LARGE SCALE GENOMIC DNA]</scope>
    <source>
        <strain evidence="5 6">ATCC 6055</strain>
    </source>
</reference>
<evidence type="ECO:0000313" key="5">
    <source>
        <dbReference type="EMBL" id="EOK09811.1"/>
    </source>
</evidence>
<dbReference type="InterPro" id="IPR047589">
    <property type="entry name" value="DUF11_rpt"/>
</dbReference>
<organism evidence="5 6">
    <name type="scientific">Enterococcus faecalis ATCC 6055</name>
    <dbReference type="NCBI Taxonomy" id="1169311"/>
    <lineage>
        <taxon>Bacteria</taxon>
        <taxon>Bacillati</taxon>
        <taxon>Bacillota</taxon>
        <taxon>Bacilli</taxon>
        <taxon>Lactobacillales</taxon>
        <taxon>Enterococcaceae</taxon>
        <taxon>Enterococcus</taxon>
    </lineage>
</organism>
<evidence type="ECO:0000259" key="3">
    <source>
        <dbReference type="Pfam" id="PF01345"/>
    </source>
</evidence>
<feature type="compositionally biased region" description="Polar residues" evidence="2">
    <location>
        <begin position="196"/>
        <end position="207"/>
    </location>
</feature>
<comment type="caution">
    <text evidence="5">The sequence shown here is derived from an EMBL/GenBank/DDBJ whole genome shotgun (WGS) entry which is preliminary data.</text>
</comment>
<evidence type="ECO:0000259" key="4">
    <source>
        <dbReference type="Pfam" id="PF06458"/>
    </source>
</evidence>
<dbReference type="Pfam" id="PF06458">
    <property type="entry name" value="MucBP"/>
    <property type="match status" value="1"/>
</dbReference>
<protein>
    <recommendedName>
        <fullName evidence="7">Fimbrial isopeptide formation D2 domain-containing protein</fullName>
    </recommendedName>
</protein>
<dbReference type="Gene3D" id="2.60.40.740">
    <property type="match status" value="1"/>
</dbReference>
<dbReference type="Proteomes" id="UP000013638">
    <property type="component" value="Unassembled WGS sequence"/>
</dbReference>
<feature type="compositionally biased region" description="Basic and acidic residues" evidence="2">
    <location>
        <begin position="208"/>
        <end position="221"/>
    </location>
</feature>
<dbReference type="InterPro" id="IPR013320">
    <property type="entry name" value="ConA-like_dom_sf"/>
</dbReference>
<name>R3K8J7_ENTFL</name>
<feature type="compositionally biased region" description="Basic and acidic residues" evidence="2">
    <location>
        <begin position="154"/>
        <end position="163"/>
    </location>
</feature>